<comment type="caution">
    <text evidence="2">The sequence shown here is derived from an EMBL/GenBank/DDBJ whole genome shotgun (WGS) entry which is preliminary data.</text>
</comment>
<evidence type="ECO:0000313" key="3">
    <source>
        <dbReference type="Proteomes" id="UP001152888"/>
    </source>
</evidence>
<proteinExistence type="predicted"/>
<reference evidence="2" key="1">
    <citation type="submission" date="2022-03" db="EMBL/GenBank/DDBJ databases">
        <authorList>
            <person name="Sayadi A."/>
        </authorList>
    </citation>
    <scope>NUCLEOTIDE SEQUENCE</scope>
</reference>
<evidence type="ECO:0000256" key="1">
    <source>
        <dbReference type="SAM" id="MobiDB-lite"/>
    </source>
</evidence>
<dbReference type="Proteomes" id="UP001152888">
    <property type="component" value="Unassembled WGS sequence"/>
</dbReference>
<dbReference type="AlphaFoldDB" id="A0A9P0LF89"/>
<organism evidence="2 3">
    <name type="scientific">Acanthoscelides obtectus</name>
    <name type="common">Bean weevil</name>
    <name type="synonym">Bruchus obtectus</name>
    <dbReference type="NCBI Taxonomy" id="200917"/>
    <lineage>
        <taxon>Eukaryota</taxon>
        <taxon>Metazoa</taxon>
        <taxon>Ecdysozoa</taxon>
        <taxon>Arthropoda</taxon>
        <taxon>Hexapoda</taxon>
        <taxon>Insecta</taxon>
        <taxon>Pterygota</taxon>
        <taxon>Neoptera</taxon>
        <taxon>Endopterygota</taxon>
        <taxon>Coleoptera</taxon>
        <taxon>Polyphaga</taxon>
        <taxon>Cucujiformia</taxon>
        <taxon>Chrysomeloidea</taxon>
        <taxon>Chrysomelidae</taxon>
        <taxon>Bruchinae</taxon>
        <taxon>Bruchini</taxon>
        <taxon>Acanthoscelides</taxon>
    </lineage>
</organism>
<feature type="compositionally biased region" description="Basic and acidic residues" evidence="1">
    <location>
        <begin position="29"/>
        <end position="38"/>
    </location>
</feature>
<accession>A0A9P0LF89</accession>
<protein>
    <submittedName>
        <fullName evidence="2">Uncharacterized protein</fullName>
    </submittedName>
</protein>
<gene>
    <name evidence="2" type="ORF">ACAOBT_LOCUS22773</name>
</gene>
<name>A0A9P0LF89_ACAOB</name>
<feature type="region of interest" description="Disordered" evidence="1">
    <location>
        <begin position="22"/>
        <end position="60"/>
    </location>
</feature>
<evidence type="ECO:0000313" key="2">
    <source>
        <dbReference type="EMBL" id="CAH1995694.1"/>
    </source>
</evidence>
<dbReference type="EMBL" id="CAKOFQ010007237">
    <property type="protein sequence ID" value="CAH1995694.1"/>
    <property type="molecule type" value="Genomic_DNA"/>
</dbReference>
<keyword evidence="3" id="KW-1185">Reference proteome</keyword>
<sequence length="119" mass="13922">MDYKNDESEDADIFKTKSSIFRTPPKWIQEQEQKRAENDDTSYGNGKGKRSRSLTSPGMETISKRQCYQYQSIMNEELIQKLFEEIDSINKLADKDLTKNPFSMQDKTSVCYVCNHKFT</sequence>